<gene>
    <name evidence="1" type="ORF">H4S07_006541</name>
</gene>
<protein>
    <submittedName>
        <fullName evidence="1">Uncharacterized protein</fullName>
    </submittedName>
</protein>
<accession>A0ACC1KUA1</accession>
<evidence type="ECO:0000313" key="1">
    <source>
        <dbReference type="EMBL" id="KAJ2795228.1"/>
    </source>
</evidence>
<evidence type="ECO:0000313" key="2">
    <source>
        <dbReference type="Proteomes" id="UP001140096"/>
    </source>
</evidence>
<proteinExistence type="predicted"/>
<keyword evidence="2" id="KW-1185">Reference proteome</keyword>
<sequence length="101" mass="11927">IASDDNNSPWIKWSEAGDQIMIGSWDNLIDKLLEMNFSTTKRESIMKNFYGYRFKLDSDGRTRIPDDNGNEWSILHHEKFLRGRPELLRDIKRAPAPPRRH</sequence>
<feature type="non-terminal residue" evidence="1">
    <location>
        <position position="1"/>
    </location>
</feature>
<organism evidence="1 2">
    <name type="scientific">Coemansia furcata</name>
    <dbReference type="NCBI Taxonomy" id="417177"/>
    <lineage>
        <taxon>Eukaryota</taxon>
        <taxon>Fungi</taxon>
        <taxon>Fungi incertae sedis</taxon>
        <taxon>Zoopagomycota</taxon>
        <taxon>Kickxellomycotina</taxon>
        <taxon>Kickxellomycetes</taxon>
        <taxon>Kickxellales</taxon>
        <taxon>Kickxellaceae</taxon>
        <taxon>Coemansia</taxon>
    </lineage>
</organism>
<dbReference type="EMBL" id="JANBUP010003960">
    <property type="protein sequence ID" value="KAJ2795228.1"/>
    <property type="molecule type" value="Genomic_DNA"/>
</dbReference>
<name>A0ACC1KUA1_9FUNG</name>
<dbReference type="Proteomes" id="UP001140096">
    <property type="component" value="Unassembled WGS sequence"/>
</dbReference>
<comment type="caution">
    <text evidence="1">The sequence shown here is derived from an EMBL/GenBank/DDBJ whole genome shotgun (WGS) entry which is preliminary data.</text>
</comment>
<reference evidence="1" key="1">
    <citation type="submission" date="2022-07" db="EMBL/GenBank/DDBJ databases">
        <title>Phylogenomic reconstructions and comparative analyses of Kickxellomycotina fungi.</title>
        <authorList>
            <person name="Reynolds N.K."/>
            <person name="Stajich J.E."/>
            <person name="Barry K."/>
            <person name="Grigoriev I.V."/>
            <person name="Crous P."/>
            <person name="Smith M.E."/>
        </authorList>
    </citation>
    <scope>NUCLEOTIDE SEQUENCE</scope>
    <source>
        <strain evidence="1">CBS 102833</strain>
    </source>
</reference>